<dbReference type="Proteomes" id="UP000617684">
    <property type="component" value="Segment"/>
</dbReference>
<reference evidence="1" key="1">
    <citation type="submission" date="2020-01" db="EMBL/GenBank/DDBJ databases">
        <title>Patterns of diversity and host range of bacteriophage communities associated with bean-nodulatin bacteria.</title>
        <authorList>
            <person name="Vann Cauwenberghe J."/>
            <person name="Santamaria R.I."/>
            <person name="Bustos P."/>
            <person name="Juarez S."/>
            <person name="Gonzalez V."/>
        </authorList>
    </citation>
    <scope>NUCLEOTIDE SEQUENCE</scope>
</reference>
<keyword evidence="2" id="KW-1185">Reference proteome</keyword>
<sequence>MFSYVYKPVPVQAVQYSTFKGDETAIVPAWLMKAILDRRIYVSNSGFTILVNGAQQIKIEDGDWIVFDPVVDEMWIHGNAEFQRRFERDNRDGKATS</sequence>
<evidence type="ECO:0000313" key="1">
    <source>
        <dbReference type="EMBL" id="QIG70505.1"/>
    </source>
</evidence>
<organism evidence="1 2">
    <name type="scientific">Rhizobium phage RHph_N38</name>
    <dbReference type="NCBI Taxonomy" id="2509750"/>
    <lineage>
        <taxon>Viruses</taxon>
        <taxon>Duplodnaviria</taxon>
        <taxon>Heunggongvirae</taxon>
        <taxon>Uroviricota</taxon>
        <taxon>Caudoviricetes</taxon>
        <taxon>Schitoviridae</taxon>
        <taxon>Demetervirinae</taxon>
        <taxon>Cyamitesvirus</taxon>
        <taxon>Cyamitesvirus N38</taxon>
    </lineage>
</organism>
<dbReference type="EMBL" id="MN988517">
    <property type="protein sequence ID" value="QIG70505.1"/>
    <property type="molecule type" value="Genomic_DNA"/>
</dbReference>
<protein>
    <submittedName>
        <fullName evidence="1">Uncharacterized protein</fullName>
    </submittedName>
</protein>
<gene>
    <name evidence="1" type="ORF">EVB89_042</name>
</gene>
<accession>A0A7S5R3M7</accession>
<proteinExistence type="predicted"/>
<name>A0A7S5R3M7_9CAUD</name>
<evidence type="ECO:0000313" key="2">
    <source>
        <dbReference type="Proteomes" id="UP000617684"/>
    </source>
</evidence>